<dbReference type="GO" id="GO:0006564">
    <property type="term" value="P:L-serine biosynthetic process"/>
    <property type="evidence" value="ECO:0007669"/>
    <property type="project" value="UniProtKB-KW"/>
</dbReference>
<feature type="binding site" evidence="12">
    <location>
        <position position="14"/>
    </location>
    <ligand>
        <name>Mg(2+)</name>
        <dbReference type="ChEBI" id="CHEBI:18420"/>
    </ligand>
</feature>
<feature type="binding site" evidence="11">
    <location>
        <position position="160"/>
    </location>
    <ligand>
        <name>substrate</name>
    </ligand>
</feature>
<comment type="catalytic activity">
    <reaction evidence="9">
        <text>O-phospho-D-serine + H2O = D-serine + phosphate</text>
        <dbReference type="Rhea" id="RHEA:24873"/>
        <dbReference type="ChEBI" id="CHEBI:15377"/>
        <dbReference type="ChEBI" id="CHEBI:35247"/>
        <dbReference type="ChEBI" id="CHEBI:43474"/>
        <dbReference type="ChEBI" id="CHEBI:58680"/>
        <dbReference type="EC" id="3.1.3.3"/>
    </reaction>
</comment>
<dbReference type="Gene3D" id="3.90.1470.10">
    <property type="entry name" value="thrh gene product, domain 2"/>
    <property type="match status" value="1"/>
</dbReference>
<dbReference type="Pfam" id="PF00702">
    <property type="entry name" value="Hydrolase"/>
    <property type="match status" value="1"/>
</dbReference>
<dbReference type="GO" id="GO:0000287">
    <property type="term" value="F:magnesium ion binding"/>
    <property type="evidence" value="ECO:0007669"/>
    <property type="project" value="TreeGrafter"/>
</dbReference>
<sequence length="205" mass="23499">MLYNAMHMVCLDLEGVLFPEIWIAVAESTGIDDLKLTTRDVSDYDVLMKHRISVLKEHGLRLPDIQRIISSMRPLEGAPEFLEALRERTQVIVLSDTFTEFARPVMRMLGWPTIFCNELVVDEEGFISGYRLRQEDGKRRAVEALRGLNFDVYAAGDSYNDLSMLKAASRGFLFRPPERIAQEHPELEVAASYEELLRFLDPYLG</sequence>
<dbReference type="InterPro" id="IPR036412">
    <property type="entry name" value="HAD-like_sf"/>
</dbReference>
<keyword evidence="6" id="KW-0460">Magnesium</keyword>
<evidence type="ECO:0000256" key="4">
    <source>
        <dbReference type="ARBA" id="ARBA00022723"/>
    </source>
</evidence>
<dbReference type="AlphaFoldDB" id="E0RRD1"/>
<feature type="active site" description="Nucleophile" evidence="10">
    <location>
        <position position="12"/>
    </location>
</feature>
<keyword evidence="3" id="KW-0028">Amino-acid biosynthesis</keyword>
<comment type="pathway">
    <text evidence="1">Amino-acid biosynthesis; L-serine biosynthesis; L-serine from 3-phospho-D-glycerate: step 3/3.</text>
</comment>
<dbReference type="InterPro" id="IPR011863">
    <property type="entry name" value="HSK-PSP"/>
</dbReference>
<evidence type="ECO:0000256" key="11">
    <source>
        <dbReference type="PIRSR" id="PIRSR611863-2"/>
    </source>
</evidence>
<evidence type="ECO:0000256" key="5">
    <source>
        <dbReference type="ARBA" id="ARBA00022801"/>
    </source>
</evidence>
<comment type="catalytic activity">
    <reaction evidence="8">
        <text>O-phospho-L-serine + H2O = L-serine + phosphate</text>
        <dbReference type="Rhea" id="RHEA:21208"/>
        <dbReference type="ChEBI" id="CHEBI:15377"/>
        <dbReference type="ChEBI" id="CHEBI:33384"/>
        <dbReference type="ChEBI" id="CHEBI:43474"/>
        <dbReference type="ChEBI" id="CHEBI:57524"/>
        <dbReference type="EC" id="3.1.3.3"/>
    </reaction>
</comment>
<evidence type="ECO:0000313" key="14">
    <source>
        <dbReference type="Proteomes" id="UP000001296"/>
    </source>
</evidence>
<dbReference type="KEGG" id="sta:STHERM_c21790"/>
<dbReference type="PANTHER" id="PTHR43344:SF2">
    <property type="entry name" value="PHOSPHOSERINE PHOSPHATASE"/>
    <property type="match status" value="1"/>
</dbReference>
<protein>
    <recommendedName>
        <fullName evidence="2">phosphoserine phosphatase</fullName>
        <ecNumber evidence="2">3.1.3.3</ecNumber>
    </recommendedName>
</protein>
<dbReference type="EC" id="3.1.3.3" evidence="2"/>
<comment type="cofactor">
    <cofactor evidence="12">
        <name>Mg(2+)</name>
        <dbReference type="ChEBI" id="CHEBI:18420"/>
    </cofactor>
    <text evidence="12">Binds 1 Mg(2+) ion per subunit.</text>
</comment>
<name>E0RRD1_WINT6</name>
<dbReference type="PaxDb" id="665571-STHERM_c21790"/>
<reference evidence="13 14" key="2">
    <citation type="journal article" date="2010" name="J. Bacteriol.">
        <title>Genome sequence of the polysaccharide-degrading, thermophilic anaerobe Spirochaeta thermophila DSM 6192.</title>
        <authorList>
            <person name="Angelov A."/>
            <person name="Liebl S."/>
            <person name="Ballschmiter M."/>
            <person name="Bomeke M."/>
            <person name="Lehmann R."/>
            <person name="Liesegang H."/>
            <person name="Daniel R."/>
            <person name="Liebl W."/>
        </authorList>
    </citation>
    <scope>NUCLEOTIDE SEQUENCE [LARGE SCALE GENOMIC DNA]</scope>
    <source>
        <strain evidence="14">ATCC 49972 / DSM 6192 / RI 19.B1</strain>
    </source>
</reference>
<evidence type="ECO:0000256" key="6">
    <source>
        <dbReference type="ARBA" id="ARBA00022842"/>
    </source>
</evidence>
<dbReference type="NCBIfam" id="TIGR01488">
    <property type="entry name" value="HAD-SF-IB"/>
    <property type="match status" value="1"/>
</dbReference>
<dbReference type="GO" id="GO:0005737">
    <property type="term" value="C:cytoplasm"/>
    <property type="evidence" value="ECO:0007669"/>
    <property type="project" value="TreeGrafter"/>
</dbReference>
<keyword evidence="5" id="KW-0378">Hydrolase</keyword>
<feature type="binding site" evidence="11">
    <location>
        <position position="138"/>
    </location>
    <ligand>
        <name>substrate</name>
    </ligand>
</feature>
<evidence type="ECO:0000313" key="13">
    <source>
        <dbReference type="EMBL" id="ADN03108.1"/>
    </source>
</evidence>
<feature type="active site" description="Proton donor" evidence="10">
    <location>
        <position position="14"/>
    </location>
</feature>
<dbReference type="InterPro" id="IPR023214">
    <property type="entry name" value="HAD_sf"/>
</dbReference>
<dbReference type="EMBL" id="CP001698">
    <property type="protein sequence ID" value="ADN03108.1"/>
    <property type="molecule type" value="Genomic_DNA"/>
</dbReference>
<evidence type="ECO:0000256" key="3">
    <source>
        <dbReference type="ARBA" id="ARBA00022605"/>
    </source>
</evidence>
<dbReference type="eggNOG" id="COG0560">
    <property type="taxonomic scope" value="Bacteria"/>
</dbReference>
<accession>E0RRD1</accession>
<organism evidence="13 14">
    <name type="scientific">Winmispira thermophila (strain ATCC 49972 / DSM 6192 / RI 19.B1)</name>
    <name type="common">Spirochaeta thermophila</name>
    <dbReference type="NCBI Taxonomy" id="665571"/>
    <lineage>
        <taxon>Bacteria</taxon>
        <taxon>Pseudomonadati</taxon>
        <taxon>Spirochaetota</taxon>
        <taxon>Spirochaetia</taxon>
        <taxon>Winmispirales</taxon>
        <taxon>Winmispiraceae</taxon>
        <taxon>Winmispira</taxon>
    </lineage>
</organism>
<gene>
    <name evidence="13" type="ordered locus">STHERM_c21790</name>
</gene>
<keyword evidence="7" id="KW-0718">Serine biosynthesis</keyword>
<evidence type="ECO:0000256" key="7">
    <source>
        <dbReference type="ARBA" id="ARBA00023299"/>
    </source>
</evidence>
<dbReference type="Proteomes" id="UP000001296">
    <property type="component" value="Chromosome"/>
</dbReference>
<evidence type="ECO:0000256" key="10">
    <source>
        <dbReference type="PIRSR" id="PIRSR611863-1"/>
    </source>
</evidence>
<feature type="binding site" evidence="12">
    <location>
        <position position="12"/>
    </location>
    <ligand>
        <name>Mg(2+)</name>
        <dbReference type="ChEBI" id="CHEBI:18420"/>
    </ligand>
</feature>
<feature type="binding site" evidence="11">
    <location>
        <position position="20"/>
    </location>
    <ligand>
        <name>substrate</name>
    </ligand>
</feature>
<dbReference type="NCBIfam" id="TIGR02137">
    <property type="entry name" value="HSK-PSP"/>
    <property type="match status" value="1"/>
</dbReference>
<dbReference type="GO" id="GO:0036424">
    <property type="term" value="F:L-phosphoserine phosphatase activity"/>
    <property type="evidence" value="ECO:0007669"/>
    <property type="project" value="TreeGrafter"/>
</dbReference>
<evidence type="ECO:0000256" key="2">
    <source>
        <dbReference type="ARBA" id="ARBA00012640"/>
    </source>
</evidence>
<proteinExistence type="predicted"/>
<feature type="binding site" evidence="12">
    <location>
        <position position="157"/>
    </location>
    <ligand>
        <name>Mg(2+)</name>
        <dbReference type="ChEBI" id="CHEBI:18420"/>
    </ligand>
</feature>
<evidence type="ECO:0000256" key="9">
    <source>
        <dbReference type="ARBA" id="ARBA00048523"/>
    </source>
</evidence>
<feature type="binding site" evidence="11">
    <location>
        <begin position="95"/>
        <end position="96"/>
    </location>
    <ligand>
        <name>substrate</name>
    </ligand>
</feature>
<evidence type="ECO:0000256" key="1">
    <source>
        <dbReference type="ARBA" id="ARBA00005135"/>
    </source>
</evidence>
<dbReference type="SUPFAM" id="SSF56784">
    <property type="entry name" value="HAD-like"/>
    <property type="match status" value="1"/>
</dbReference>
<evidence type="ECO:0000256" key="12">
    <source>
        <dbReference type="PIRSR" id="PIRSR611863-3"/>
    </source>
</evidence>
<feature type="binding site" evidence="11">
    <location>
        <position position="51"/>
    </location>
    <ligand>
        <name>substrate</name>
    </ligand>
</feature>
<keyword evidence="4" id="KW-0479">Metal-binding</keyword>
<evidence type="ECO:0000256" key="8">
    <source>
        <dbReference type="ARBA" id="ARBA00048138"/>
    </source>
</evidence>
<dbReference type="InterPro" id="IPR050582">
    <property type="entry name" value="HAD-like_SerB"/>
</dbReference>
<dbReference type="Gene3D" id="3.40.50.1000">
    <property type="entry name" value="HAD superfamily/HAD-like"/>
    <property type="match status" value="1"/>
</dbReference>
<dbReference type="HOGENOM" id="CLU_097498_0_0_12"/>
<dbReference type="NCBIfam" id="NF010109">
    <property type="entry name" value="PRK13582.1"/>
    <property type="match status" value="1"/>
</dbReference>
<dbReference type="PANTHER" id="PTHR43344">
    <property type="entry name" value="PHOSPHOSERINE PHOSPHATASE"/>
    <property type="match status" value="1"/>
</dbReference>
<reference key="1">
    <citation type="submission" date="2009-08" db="EMBL/GenBank/DDBJ databases">
        <title>The genome sequence of Spirochaeta thermophila DSM6192.</title>
        <authorList>
            <person name="Angelov A."/>
            <person name="Mientus M."/>
            <person name="Wittenberg S."/>
            <person name="Lehmann R."/>
            <person name="Liesegang H."/>
            <person name="Daniel R."/>
            <person name="Liebl W."/>
        </authorList>
    </citation>
    <scope>NUCLEOTIDE SEQUENCE</scope>
    <source>
        <strain>DSM 6192</strain>
    </source>
</reference>